<gene>
    <name evidence="2" type="ORF">M378DRAFT_17801</name>
</gene>
<dbReference type="AlphaFoldDB" id="A0A0C2WHL3"/>
<evidence type="ECO:0000313" key="2">
    <source>
        <dbReference type="EMBL" id="KIL55598.1"/>
    </source>
</evidence>
<name>A0A0C2WHL3_AMAMK</name>
<sequence length="225" mass="23389">MLAACRYIMASSVVCGDHTCGPLDVIKLSFNQVWSGEITSRHRCRRASTALETKRGRVSILRIIGFVTGVMLHTLEGASVMDAGLVRQPFGKYTHWTATALLVHSALWTHQLLIRIFFSLSVERLCPAIPGVLDYQKRTLVDAAVSAVSAASVVAVESLQVSPRSTAFAASGMDLSRTTTTVVGHQPSPVVGSPNAGSSSGSTSTAPSPSPGAGAAAGGAAIALE</sequence>
<dbReference type="EMBL" id="KN818495">
    <property type="protein sequence ID" value="KIL55598.1"/>
    <property type="molecule type" value="Genomic_DNA"/>
</dbReference>
<reference evidence="2 3" key="1">
    <citation type="submission" date="2014-04" db="EMBL/GenBank/DDBJ databases">
        <title>Evolutionary Origins and Diversification of the Mycorrhizal Mutualists.</title>
        <authorList>
            <consortium name="DOE Joint Genome Institute"/>
            <consortium name="Mycorrhizal Genomics Consortium"/>
            <person name="Kohler A."/>
            <person name="Kuo A."/>
            <person name="Nagy L.G."/>
            <person name="Floudas D."/>
            <person name="Copeland A."/>
            <person name="Barry K.W."/>
            <person name="Cichocki N."/>
            <person name="Veneault-Fourrey C."/>
            <person name="LaButti K."/>
            <person name="Lindquist E.A."/>
            <person name="Lipzen A."/>
            <person name="Lundell T."/>
            <person name="Morin E."/>
            <person name="Murat C."/>
            <person name="Riley R."/>
            <person name="Ohm R."/>
            <person name="Sun H."/>
            <person name="Tunlid A."/>
            <person name="Henrissat B."/>
            <person name="Grigoriev I.V."/>
            <person name="Hibbett D.S."/>
            <person name="Martin F."/>
        </authorList>
    </citation>
    <scope>NUCLEOTIDE SEQUENCE [LARGE SCALE GENOMIC DNA]</scope>
    <source>
        <strain evidence="2 3">Koide BX008</strain>
    </source>
</reference>
<dbReference type="HOGENOM" id="CLU_1229659_0_0_1"/>
<feature type="region of interest" description="Disordered" evidence="1">
    <location>
        <begin position="181"/>
        <end position="225"/>
    </location>
</feature>
<keyword evidence="3" id="KW-1185">Reference proteome</keyword>
<organism evidence="2 3">
    <name type="scientific">Amanita muscaria (strain Koide BX008)</name>
    <dbReference type="NCBI Taxonomy" id="946122"/>
    <lineage>
        <taxon>Eukaryota</taxon>
        <taxon>Fungi</taxon>
        <taxon>Dikarya</taxon>
        <taxon>Basidiomycota</taxon>
        <taxon>Agaricomycotina</taxon>
        <taxon>Agaricomycetes</taxon>
        <taxon>Agaricomycetidae</taxon>
        <taxon>Agaricales</taxon>
        <taxon>Pluteineae</taxon>
        <taxon>Amanitaceae</taxon>
        <taxon>Amanita</taxon>
    </lineage>
</organism>
<evidence type="ECO:0000256" key="1">
    <source>
        <dbReference type="SAM" id="MobiDB-lite"/>
    </source>
</evidence>
<dbReference type="Proteomes" id="UP000054549">
    <property type="component" value="Unassembled WGS sequence"/>
</dbReference>
<proteinExistence type="predicted"/>
<accession>A0A0C2WHL3</accession>
<dbReference type="InParanoid" id="A0A0C2WHL3"/>
<evidence type="ECO:0000313" key="3">
    <source>
        <dbReference type="Proteomes" id="UP000054549"/>
    </source>
</evidence>
<feature type="compositionally biased region" description="Low complexity" evidence="1">
    <location>
        <begin position="187"/>
        <end position="225"/>
    </location>
</feature>
<protein>
    <submittedName>
        <fullName evidence="2">Uncharacterized protein</fullName>
    </submittedName>
</protein>